<gene>
    <name evidence="6" type="ORF">DFQ14_105122</name>
</gene>
<dbReference type="GO" id="GO:0000976">
    <property type="term" value="F:transcription cis-regulatory region binding"/>
    <property type="evidence" value="ECO:0007669"/>
    <property type="project" value="TreeGrafter"/>
</dbReference>
<accession>A0A368VTS4</accession>
<keyword evidence="1 3" id="KW-0238">DNA-binding</keyword>
<dbReference type="Proteomes" id="UP000253495">
    <property type="component" value="Unassembled WGS sequence"/>
</dbReference>
<proteinExistence type="predicted"/>
<dbReference type="PANTHER" id="PTHR48111:SF36">
    <property type="entry name" value="TRANSCRIPTIONAL REGULATORY PROTEIN CUTR"/>
    <property type="match status" value="1"/>
</dbReference>
<organism evidence="6 7">
    <name type="scientific">Halopolyspora algeriensis</name>
    <dbReference type="NCBI Taxonomy" id="1500506"/>
    <lineage>
        <taxon>Bacteria</taxon>
        <taxon>Bacillati</taxon>
        <taxon>Actinomycetota</taxon>
        <taxon>Actinomycetes</taxon>
        <taxon>Actinomycetes incertae sedis</taxon>
        <taxon>Halopolyspora</taxon>
    </lineage>
</organism>
<dbReference type="EMBL" id="QPJC01000005">
    <property type="protein sequence ID" value="RCW43977.1"/>
    <property type="molecule type" value="Genomic_DNA"/>
</dbReference>
<dbReference type="Gene3D" id="3.40.50.2300">
    <property type="match status" value="1"/>
</dbReference>
<comment type="caution">
    <text evidence="6">The sequence shown here is derived from an EMBL/GenBank/DDBJ whole genome shotgun (WGS) entry which is preliminary data.</text>
</comment>
<dbReference type="SUPFAM" id="SSF52172">
    <property type="entry name" value="CheY-like"/>
    <property type="match status" value="1"/>
</dbReference>
<dbReference type="Gene3D" id="6.10.250.690">
    <property type="match status" value="1"/>
</dbReference>
<keyword evidence="7" id="KW-1185">Reference proteome</keyword>
<evidence type="ECO:0000259" key="4">
    <source>
        <dbReference type="PROSITE" id="PS50110"/>
    </source>
</evidence>
<sequence>MWHGEHVRILVVEDEQPLADAIARGLRKEGLAVDIAYDGQSGQEKASVTRYDVIVLDRDLPGLSGDDLCREIAGAEELTRVLMLTASGTVADRVEGLSLGADDYLAKPFAFAELTARVRALGRRSTPPSPPVLTARDLSLDPARRAVRRSSGELELTRKEFGVLEVLLAAGGAVVSSEELLERVWDEHADPFTTTVRVTMMTLRKKLGEPSIIETVVGSGYRVPTAGSGERADSVSEHEG</sequence>
<dbReference type="InterPro" id="IPR011006">
    <property type="entry name" value="CheY-like_superfamily"/>
</dbReference>
<dbReference type="InterPro" id="IPR036388">
    <property type="entry name" value="WH-like_DNA-bd_sf"/>
</dbReference>
<protein>
    <submittedName>
        <fullName evidence="6">DNA-binding response OmpR family regulator</fullName>
    </submittedName>
</protein>
<evidence type="ECO:0000256" key="3">
    <source>
        <dbReference type="PROSITE-ProRule" id="PRU01091"/>
    </source>
</evidence>
<dbReference type="GO" id="GO:0032993">
    <property type="term" value="C:protein-DNA complex"/>
    <property type="evidence" value="ECO:0007669"/>
    <property type="project" value="TreeGrafter"/>
</dbReference>
<dbReference type="PANTHER" id="PTHR48111">
    <property type="entry name" value="REGULATOR OF RPOS"/>
    <property type="match status" value="1"/>
</dbReference>
<dbReference type="SMART" id="SM00862">
    <property type="entry name" value="Trans_reg_C"/>
    <property type="match status" value="1"/>
</dbReference>
<evidence type="ECO:0000259" key="5">
    <source>
        <dbReference type="PROSITE" id="PS51755"/>
    </source>
</evidence>
<evidence type="ECO:0000313" key="6">
    <source>
        <dbReference type="EMBL" id="RCW43977.1"/>
    </source>
</evidence>
<feature type="domain" description="Response regulatory" evidence="4">
    <location>
        <begin position="8"/>
        <end position="122"/>
    </location>
</feature>
<dbReference type="SMART" id="SM00448">
    <property type="entry name" value="REC"/>
    <property type="match status" value="1"/>
</dbReference>
<dbReference type="GO" id="GO:0005829">
    <property type="term" value="C:cytosol"/>
    <property type="evidence" value="ECO:0007669"/>
    <property type="project" value="TreeGrafter"/>
</dbReference>
<evidence type="ECO:0000313" key="7">
    <source>
        <dbReference type="Proteomes" id="UP000253495"/>
    </source>
</evidence>
<evidence type="ECO:0000256" key="1">
    <source>
        <dbReference type="ARBA" id="ARBA00023125"/>
    </source>
</evidence>
<reference evidence="6 7" key="1">
    <citation type="submission" date="2018-07" db="EMBL/GenBank/DDBJ databases">
        <title>Genomic Encyclopedia of Type Strains, Phase III (KMG-III): the genomes of soil and plant-associated and newly described type strains.</title>
        <authorList>
            <person name="Whitman W."/>
        </authorList>
    </citation>
    <scope>NUCLEOTIDE SEQUENCE [LARGE SCALE GENOMIC DNA]</scope>
    <source>
        <strain evidence="6 7">CECT 8575</strain>
    </source>
</reference>
<dbReference type="GO" id="GO:0000156">
    <property type="term" value="F:phosphorelay response regulator activity"/>
    <property type="evidence" value="ECO:0007669"/>
    <property type="project" value="TreeGrafter"/>
</dbReference>
<dbReference type="Pfam" id="PF00072">
    <property type="entry name" value="Response_reg"/>
    <property type="match status" value="1"/>
</dbReference>
<feature type="domain" description="OmpR/PhoB-type" evidence="5">
    <location>
        <begin position="130"/>
        <end position="225"/>
    </location>
</feature>
<dbReference type="InterPro" id="IPR039420">
    <property type="entry name" value="WalR-like"/>
</dbReference>
<feature type="modified residue" description="4-aspartylphosphate" evidence="2">
    <location>
        <position position="57"/>
    </location>
</feature>
<dbReference type="Gene3D" id="1.10.10.10">
    <property type="entry name" value="Winged helix-like DNA-binding domain superfamily/Winged helix DNA-binding domain"/>
    <property type="match status" value="1"/>
</dbReference>
<feature type="DNA-binding region" description="OmpR/PhoB-type" evidence="3">
    <location>
        <begin position="130"/>
        <end position="225"/>
    </location>
</feature>
<dbReference type="Pfam" id="PF00486">
    <property type="entry name" value="Trans_reg_C"/>
    <property type="match status" value="1"/>
</dbReference>
<dbReference type="CDD" id="cd19935">
    <property type="entry name" value="REC_OmpR_CusR-like"/>
    <property type="match status" value="1"/>
</dbReference>
<dbReference type="InterPro" id="IPR001789">
    <property type="entry name" value="Sig_transdc_resp-reg_receiver"/>
</dbReference>
<evidence type="ECO:0000256" key="2">
    <source>
        <dbReference type="PROSITE-ProRule" id="PRU00169"/>
    </source>
</evidence>
<dbReference type="GO" id="GO:0006355">
    <property type="term" value="P:regulation of DNA-templated transcription"/>
    <property type="evidence" value="ECO:0007669"/>
    <property type="project" value="InterPro"/>
</dbReference>
<keyword evidence="2" id="KW-0597">Phosphoprotein</keyword>
<dbReference type="PROSITE" id="PS51755">
    <property type="entry name" value="OMPR_PHOB"/>
    <property type="match status" value="1"/>
</dbReference>
<name>A0A368VTS4_9ACTN</name>
<dbReference type="AlphaFoldDB" id="A0A368VTS4"/>
<dbReference type="PROSITE" id="PS50110">
    <property type="entry name" value="RESPONSE_REGULATORY"/>
    <property type="match status" value="1"/>
</dbReference>
<dbReference type="InterPro" id="IPR001867">
    <property type="entry name" value="OmpR/PhoB-type_DNA-bd"/>
</dbReference>
<dbReference type="CDD" id="cd00383">
    <property type="entry name" value="trans_reg_C"/>
    <property type="match status" value="1"/>
</dbReference>